<dbReference type="PANTHER" id="PTHR31286">
    <property type="entry name" value="GLYCINE-RICH CELL WALL STRUCTURAL PROTEIN 1.8-LIKE"/>
    <property type="match status" value="1"/>
</dbReference>
<evidence type="ECO:0000313" key="2">
    <source>
        <dbReference type="EMBL" id="GEU76532.1"/>
    </source>
</evidence>
<dbReference type="PANTHER" id="PTHR31286:SF99">
    <property type="entry name" value="DUF4283 DOMAIN-CONTAINING PROTEIN"/>
    <property type="match status" value="1"/>
</dbReference>
<comment type="caution">
    <text evidence="2">The sequence shown here is derived from an EMBL/GenBank/DDBJ whole genome shotgun (WGS) entry which is preliminary data.</text>
</comment>
<dbReference type="EMBL" id="BKCJ010007298">
    <property type="protein sequence ID" value="GEU76532.1"/>
    <property type="molecule type" value="Genomic_DNA"/>
</dbReference>
<organism evidence="2">
    <name type="scientific">Tanacetum cinerariifolium</name>
    <name type="common">Dalmatian daisy</name>
    <name type="synonym">Chrysanthemum cinerariifolium</name>
    <dbReference type="NCBI Taxonomy" id="118510"/>
    <lineage>
        <taxon>Eukaryota</taxon>
        <taxon>Viridiplantae</taxon>
        <taxon>Streptophyta</taxon>
        <taxon>Embryophyta</taxon>
        <taxon>Tracheophyta</taxon>
        <taxon>Spermatophyta</taxon>
        <taxon>Magnoliopsida</taxon>
        <taxon>eudicotyledons</taxon>
        <taxon>Gunneridae</taxon>
        <taxon>Pentapetalae</taxon>
        <taxon>asterids</taxon>
        <taxon>campanulids</taxon>
        <taxon>Asterales</taxon>
        <taxon>Asteraceae</taxon>
        <taxon>Asteroideae</taxon>
        <taxon>Anthemideae</taxon>
        <taxon>Anthemidinae</taxon>
        <taxon>Tanacetum</taxon>
    </lineage>
</organism>
<feature type="region of interest" description="Disordered" evidence="1">
    <location>
        <begin position="334"/>
        <end position="359"/>
    </location>
</feature>
<accession>A0A6L2MUU8</accession>
<proteinExistence type="predicted"/>
<dbReference type="AlphaFoldDB" id="A0A6L2MUU8"/>
<sequence>MKDENPIRTLRDYSKPSHEGYRNTIELPIWNNVVTLRSDTIRKPYPRVLICKVPKMMKDGFLDLGGGGGKRNKSKDYGLTPSIDVTCTSLVQEFEDAGNGGDAAIATVSPSFTGPGVGLNPPPSTQEANAPAGNAPVKPSYAIATRKPSGKNVNVRTLFTFGGNGIDVVVSVDSIRAITRQPDYSPFNLADMLENGPWFIWNNPFILKKWHLDKNLLKEDISTVPVWVKLHGVPVTAFSEDGLSAIATKLGTPLMLDSYTSNMCMQSWARSSYARVMIELRANVELKDNIVVAMPKITREGHYTCNVRVEYEWKPPRCSSCKVFRHIHEERLKNTGAGKKNTVKKPSQTSRGVPNDVEPTIEVSNSNPFDILNSVDNDVEFGTNGGTTNLVNNGATSSGSSFMHIDYDGEFASNTPIDEKIDEIERQFMKRDDLERMVTKEDVKKAVWDCGSDKSPGPDGFSFSFFRHFWSTIEKDIFEAVDCFFTNGDMPNGLKLYCVDSQNYRHEHVNVIGDLVNEVQSAFVADRQILDGPFILNERVVDGGLFTGIKLNSMVSLSHLFYADDAIFIGQWSELNIDTLVQVLECFYRASGLRINMCTSKIMGVNVEDGKIQNAASKLGCLVLKTLFTYLGE</sequence>
<gene>
    <name evidence="2" type="ORF">Tci_048510</name>
</gene>
<protein>
    <submittedName>
        <fullName evidence="2">Uncharacterized protein</fullName>
    </submittedName>
</protein>
<dbReference type="InterPro" id="IPR040256">
    <property type="entry name" value="At4g02000-like"/>
</dbReference>
<reference evidence="2" key="1">
    <citation type="journal article" date="2019" name="Sci. Rep.">
        <title>Draft genome of Tanacetum cinerariifolium, the natural source of mosquito coil.</title>
        <authorList>
            <person name="Yamashiro T."/>
            <person name="Shiraishi A."/>
            <person name="Satake H."/>
            <person name="Nakayama K."/>
        </authorList>
    </citation>
    <scope>NUCLEOTIDE SEQUENCE</scope>
</reference>
<name>A0A6L2MUU8_TANCI</name>
<evidence type="ECO:0000256" key="1">
    <source>
        <dbReference type="SAM" id="MobiDB-lite"/>
    </source>
</evidence>